<reference evidence="11" key="1">
    <citation type="journal article" date="2023" name="Nat. Commun.">
        <title>Diploid and tetraploid genomes of Acorus and the evolution of monocots.</title>
        <authorList>
            <person name="Ma L."/>
            <person name="Liu K.W."/>
            <person name="Li Z."/>
            <person name="Hsiao Y.Y."/>
            <person name="Qi Y."/>
            <person name="Fu T."/>
            <person name="Tang G.D."/>
            <person name="Zhang D."/>
            <person name="Sun W.H."/>
            <person name="Liu D.K."/>
            <person name="Li Y."/>
            <person name="Chen G.Z."/>
            <person name="Liu X.D."/>
            <person name="Liao X.Y."/>
            <person name="Jiang Y.T."/>
            <person name="Yu X."/>
            <person name="Hao Y."/>
            <person name="Huang J."/>
            <person name="Zhao X.W."/>
            <person name="Ke S."/>
            <person name="Chen Y.Y."/>
            <person name="Wu W.L."/>
            <person name="Hsu J.L."/>
            <person name="Lin Y.F."/>
            <person name="Huang M.D."/>
            <person name="Li C.Y."/>
            <person name="Huang L."/>
            <person name="Wang Z.W."/>
            <person name="Zhao X."/>
            <person name="Zhong W.Y."/>
            <person name="Peng D.H."/>
            <person name="Ahmad S."/>
            <person name="Lan S."/>
            <person name="Zhang J.S."/>
            <person name="Tsai W.C."/>
            <person name="Van de Peer Y."/>
            <person name="Liu Z.J."/>
        </authorList>
    </citation>
    <scope>NUCLEOTIDE SEQUENCE</scope>
    <source>
        <strain evidence="11">SCP</strain>
    </source>
</reference>
<dbReference type="Pfam" id="PF08774">
    <property type="entry name" value="VRR_NUC"/>
    <property type="match status" value="1"/>
</dbReference>
<dbReference type="AlphaFoldDB" id="A0AAV9B976"/>
<dbReference type="Gene3D" id="3.30.70.2330">
    <property type="match status" value="1"/>
</dbReference>
<dbReference type="Pfam" id="PF21315">
    <property type="entry name" value="FAN1_HTH"/>
    <property type="match status" value="1"/>
</dbReference>
<comment type="catalytic activity">
    <reaction evidence="1 8">
        <text>Hydrolytically removes 5'-nucleotides successively from the 3'-hydroxy termini of 3'-hydroxy-terminated oligonucleotides.</text>
        <dbReference type="EC" id="3.1.4.1"/>
    </reaction>
</comment>
<comment type="subcellular location">
    <subcellularLocation>
        <location evidence="8">Nucleus</location>
    </subcellularLocation>
</comment>
<keyword evidence="12" id="KW-1185">Reference proteome</keyword>
<name>A0AAV9B976_ACOGR</name>
<dbReference type="PANTHER" id="PTHR15749:SF4">
    <property type="entry name" value="FANCONI-ASSOCIATED NUCLEASE 1"/>
    <property type="match status" value="1"/>
</dbReference>
<evidence type="ECO:0000256" key="6">
    <source>
        <dbReference type="ARBA" id="ARBA00022842"/>
    </source>
</evidence>
<dbReference type="Proteomes" id="UP001179952">
    <property type="component" value="Unassembled WGS sequence"/>
</dbReference>
<dbReference type="InterPro" id="IPR014883">
    <property type="entry name" value="VRR_NUC"/>
</dbReference>
<dbReference type="PANTHER" id="PTHR15749">
    <property type="entry name" value="FANCONI-ASSOCIATED NUCLEASE 1"/>
    <property type="match status" value="1"/>
</dbReference>
<comment type="similarity">
    <text evidence="2 8">Belongs to the FAN1 family.</text>
</comment>
<dbReference type="GO" id="GO:0070336">
    <property type="term" value="F:flap-structured DNA binding"/>
    <property type="evidence" value="ECO:0007669"/>
    <property type="project" value="TreeGrafter"/>
</dbReference>
<keyword evidence="7 8" id="KW-0464">Manganese</keyword>
<dbReference type="InterPro" id="IPR049126">
    <property type="entry name" value="FAN1-like_TPR"/>
</dbReference>
<proteinExistence type="inferred from homology"/>
<comment type="caution">
    <text evidence="11">The sequence shown here is derived from an EMBL/GenBank/DDBJ whole genome shotgun (WGS) entry which is preliminary data.</text>
</comment>
<dbReference type="GO" id="GO:0008409">
    <property type="term" value="F:5'-3' exonuclease activity"/>
    <property type="evidence" value="ECO:0007669"/>
    <property type="project" value="TreeGrafter"/>
</dbReference>
<dbReference type="EMBL" id="JAUJYN010000004">
    <property type="protein sequence ID" value="KAK1272928.1"/>
    <property type="molecule type" value="Genomic_DNA"/>
</dbReference>
<dbReference type="InterPro" id="IPR033315">
    <property type="entry name" value="Fan1-like"/>
</dbReference>
<gene>
    <name evidence="11" type="ORF">QJS04_geneDACA017293</name>
</gene>
<dbReference type="SMART" id="SM00990">
    <property type="entry name" value="VRR_NUC"/>
    <property type="match status" value="1"/>
</dbReference>
<dbReference type="EC" id="3.1.4.1" evidence="8"/>
<feature type="domain" description="VRR-NUC" evidence="10">
    <location>
        <begin position="652"/>
        <end position="771"/>
    </location>
</feature>
<dbReference type="GO" id="GO:0004528">
    <property type="term" value="F:phosphodiesterase I activity"/>
    <property type="evidence" value="ECO:0007669"/>
    <property type="project" value="UniProtKB-EC"/>
</dbReference>
<evidence type="ECO:0000256" key="1">
    <source>
        <dbReference type="ARBA" id="ARBA00000983"/>
    </source>
</evidence>
<evidence type="ECO:0000256" key="7">
    <source>
        <dbReference type="ARBA" id="ARBA00023211"/>
    </source>
</evidence>
<keyword evidence="5 8" id="KW-0378">Hydrolase</keyword>
<keyword evidence="8" id="KW-0227">DNA damage</keyword>
<keyword evidence="8" id="KW-0539">Nucleus</keyword>
<evidence type="ECO:0000313" key="12">
    <source>
        <dbReference type="Proteomes" id="UP001179952"/>
    </source>
</evidence>
<dbReference type="GO" id="GO:0008270">
    <property type="term" value="F:zinc ion binding"/>
    <property type="evidence" value="ECO:0007669"/>
    <property type="project" value="InterPro"/>
</dbReference>
<dbReference type="GO" id="GO:0036297">
    <property type="term" value="P:interstrand cross-link repair"/>
    <property type="evidence" value="ECO:0007669"/>
    <property type="project" value="InterPro"/>
</dbReference>
<evidence type="ECO:0000256" key="4">
    <source>
        <dbReference type="ARBA" id="ARBA00022723"/>
    </source>
</evidence>
<sequence length="776" mass="87987">MTEEESNNREPEHCLPNNTDTHTNIILDNVVSEHASTDKEVTLSEASSFTPGTNVKADGMGTIDGVSVVSLETFIVGRRFHDEVELWQGAEISVLRDPENVNDANVLLTDSGSSHMLGFLPRELAEHLSPLIDKFHIKIEGSVTSLPNSSRGVVPIRISCHQLMQEGEMDDNNRQLLCSSWGNCLHVVEDINRFPPYKEKYQHNFIIMIHEVLKHEAHLFDDDEKRFLELFDSLPDDSQRLLIRLYTRKGPWFRMANVSYPEISDSNNAIEELHDAGYVCLFQSKGPSKCEVDEVMNALTVLELRQIPMLPSMLLERSGICVRVSCTADLLLWRVQRLFFLNGEQDLSSFLLVDLGLVKYPNYTCNTSLPIFRNRNDLLAYEEALDVAEMMDQSLDANDLDTVMRCIEISDDSMSSSCKNISQTPFPDAATFLSCFTASWVYSKVVTLGVSFFECEQRYGDAVRLLKGLLKRITCDGRRGYWTLRLSIDLEHMGYINESLLVAEEGLLDPWVRAGSKLALQKRVLRLGKPPRRWKTPSFAKSINRSIKEVHVMGRPLNCETGMKIRFYGYDGEQCGVEQLALQHYAEEGGWKGVHAESGIWLTIFGLVMWDVIFADIPNVFRTKFQTAPLDLNTDRFYMERESLIEAHLQKICEGMAEEILIKSWQSHEGMACRGVNWERHSLTDLRAAVLCIGGSCLVSLCRHLAQDYRSWSSGMPDLLIWRFRGGETDGGEAKLVEVKSARDRLSEQQRAWLLLLMDCGFAVEVCKVSPMPPSI</sequence>
<organism evidence="11 12">
    <name type="scientific">Acorus gramineus</name>
    <name type="common">Dwarf sweet flag</name>
    <dbReference type="NCBI Taxonomy" id="55184"/>
    <lineage>
        <taxon>Eukaryota</taxon>
        <taxon>Viridiplantae</taxon>
        <taxon>Streptophyta</taxon>
        <taxon>Embryophyta</taxon>
        <taxon>Tracheophyta</taxon>
        <taxon>Spermatophyta</taxon>
        <taxon>Magnoliopsida</taxon>
        <taxon>Liliopsida</taxon>
        <taxon>Acoraceae</taxon>
        <taxon>Acorus</taxon>
    </lineage>
</organism>
<evidence type="ECO:0000259" key="10">
    <source>
        <dbReference type="SMART" id="SM00990"/>
    </source>
</evidence>
<protein>
    <recommendedName>
        <fullName evidence="8">Fanconi-associated nuclease</fullName>
        <ecNumber evidence="8">3.1.4.1</ecNumber>
    </recommendedName>
</protein>
<reference evidence="11" key="2">
    <citation type="submission" date="2023-06" db="EMBL/GenBank/DDBJ databases">
        <authorList>
            <person name="Ma L."/>
            <person name="Liu K.-W."/>
            <person name="Li Z."/>
            <person name="Hsiao Y.-Y."/>
            <person name="Qi Y."/>
            <person name="Fu T."/>
            <person name="Tang G."/>
            <person name="Zhang D."/>
            <person name="Sun W.-H."/>
            <person name="Liu D.-K."/>
            <person name="Li Y."/>
            <person name="Chen G.-Z."/>
            <person name="Liu X.-D."/>
            <person name="Liao X.-Y."/>
            <person name="Jiang Y.-T."/>
            <person name="Yu X."/>
            <person name="Hao Y."/>
            <person name="Huang J."/>
            <person name="Zhao X.-W."/>
            <person name="Ke S."/>
            <person name="Chen Y.-Y."/>
            <person name="Wu W.-L."/>
            <person name="Hsu J.-L."/>
            <person name="Lin Y.-F."/>
            <person name="Huang M.-D."/>
            <person name="Li C.-Y."/>
            <person name="Huang L."/>
            <person name="Wang Z.-W."/>
            <person name="Zhao X."/>
            <person name="Zhong W.-Y."/>
            <person name="Peng D.-H."/>
            <person name="Ahmad S."/>
            <person name="Lan S."/>
            <person name="Zhang J.-S."/>
            <person name="Tsai W.-C."/>
            <person name="Van De Peer Y."/>
            <person name="Liu Z.-J."/>
        </authorList>
    </citation>
    <scope>NUCLEOTIDE SEQUENCE</scope>
    <source>
        <strain evidence="11">SCP</strain>
        <tissue evidence="11">Leaves</tissue>
    </source>
</reference>
<evidence type="ECO:0000256" key="9">
    <source>
        <dbReference type="SAM" id="MobiDB-lite"/>
    </source>
</evidence>
<dbReference type="InterPro" id="IPR011856">
    <property type="entry name" value="tRNA_endonuc-like_dom_sf"/>
</dbReference>
<feature type="compositionally biased region" description="Basic and acidic residues" evidence="9">
    <location>
        <begin position="1"/>
        <end position="13"/>
    </location>
</feature>
<dbReference type="Gene3D" id="3.40.1350.10">
    <property type="match status" value="1"/>
</dbReference>
<dbReference type="Pfam" id="PF08797">
    <property type="entry name" value="HIRAN"/>
    <property type="match status" value="1"/>
</dbReference>
<keyword evidence="4 8" id="KW-0479">Metal-binding</keyword>
<dbReference type="GO" id="GO:0005634">
    <property type="term" value="C:nucleus"/>
    <property type="evidence" value="ECO:0007669"/>
    <property type="project" value="UniProtKB-SubCell"/>
</dbReference>
<evidence type="ECO:0000313" key="11">
    <source>
        <dbReference type="EMBL" id="KAK1272928.1"/>
    </source>
</evidence>
<evidence type="ECO:0000256" key="3">
    <source>
        <dbReference type="ARBA" id="ARBA00022722"/>
    </source>
</evidence>
<evidence type="ECO:0000256" key="8">
    <source>
        <dbReference type="RuleBase" id="RU365033"/>
    </source>
</evidence>
<comment type="function">
    <text evidence="8">Nuclease required for the repair of DNA interstrand cross-links (ICL). Acts as a 5'-3' exonuclease that anchors at a cut end of DNA and cleaves DNA successively at every third nucleotide, allowing to excise an ICL from one strand through flanking incisions.</text>
</comment>
<accession>A0AAV9B976</accession>
<dbReference type="GO" id="GO:0016818">
    <property type="term" value="F:hydrolase activity, acting on acid anhydrides, in phosphorus-containing anhydrides"/>
    <property type="evidence" value="ECO:0007669"/>
    <property type="project" value="InterPro"/>
</dbReference>
<evidence type="ECO:0000256" key="5">
    <source>
        <dbReference type="ARBA" id="ARBA00022801"/>
    </source>
</evidence>
<dbReference type="GO" id="GO:0017108">
    <property type="term" value="F:5'-flap endonuclease activity"/>
    <property type="evidence" value="ECO:0007669"/>
    <property type="project" value="TreeGrafter"/>
</dbReference>
<dbReference type="CDD" id="cd22326">
    <property type="entry name" value="FAN1-like"/>
    <property type="match status" value="1"/>
</dbReference>
<evidence type="ECO:0000256" key="2">
    <source>
        <dbReference type="ARBA" id="ARBA00005533"/>
    </source>
</evidence>
<keyword evidence="3 8" id="KW-0540">Nuclease</keyword>
<keyword evidence="6 8" id="KW-0460">Magnesium</keyword>
<comment type="cofactor">
    <cofactor evidence="8">
        <name>Mg(2+)</name>
        <dbReference type="ChEBI" id="CHEBI:18420"/>
    </cofactor>
    <cofactor evidence="8">
        <name>Mn(2+)</name>
        <dbReference type="ChEBI" id="CHEBI:29035"/>
    </cofactor>
</comment>
<dbReference type="Pfam" id="PF21170">
    <property type="entry name" value="FAN1_TPR"/>
    <property type="match status" value="1"/>
</dbReference>
<dbReference type="InterPro" id="IPR014905">
    <property type="entry name" value="HIRAN"/>
</dbReference>
<dbReference type="InterPro" id="IPR049125">
    <property type="entry name" value="FAN1-like_WH"/>
</dbReference>
<dbReference type="InterPro" id="IPR049132">
    <property type="entry name" value="FAN1-like_euk"/>
</dbReference>
<feature type="region of interest" description="Disordered" evidence="9">
    <location>
        <begin position="1"/>
        <end position="21"/>
    </location>
</feature>
<keyword evidence="8" id="KW-0234">DNA repair</keyword>